<proteinExistence type="predicted"/>
<organism evidence="1 2">
    <name type="scientific">Saccharopolyspora montiporae</name>
    <dbReference type="NCBI Taxonomy" id="2781240"/>
    <lineage>
        <taxon>Bacteria</taxon>
        <taxon>Bacillati</taxon>
        <taxon>Actinomycetota</taxon>
        <taxon>Actinomycetes</taxon>
        <taxon>Pseudonocardiales</taxon>
        <taxon>Pseudonocardiaceae</taxon>
        <taxon>Saccharopolyspora</taxon>
    </lineage>
</organism>
<dbReference type="SUPFAM" id="SSF52096">
    <property type="entry name" value="ClpP/crotonase"/>
    <property type="match status" value="1"/>
</dbReference>
<dbReference type="RefSeq" id="WP_193927017.1">
    <property type="nucleotide sequence ID" value="NZ_JADEYC010000007.1"/>
</dbReference>
<keyword evidence="2" id="KW-1185">Reference proteome</keyword>
<reference evidence="1" key="1">
    <citation type="submission" date="2020-10" db="EMBL/GenBank/DDBJ databases">
        <title>Diversity and distribution of actinomycetes associated with coral in the coast of Hainan.</title>
        <authorList>
            <person name="Li F."/>
        </authorList>
    </citation>
    <scope>NUCLEOTIDE SEQUENCE</scope>
    <source>
        <strain evidence="1">HNM0983</strain>
    </source>
</reference>
<protein>
    <submittedName>
        <fullName evidence="1">Enoyl-CoA hydratase/isomerase family protein</fullName>
    </submittedName>
</protein>
<dbReference type="EMBL" id="JADEYC010000007">
    <property type="protein sequence ID" value="MBE9373562.1"/>
    <property type="molecule type" value="Genomic_DNA"/>
</dbReference>
<sequence>MSEELLVERSGSVLHVRFHRPAQRNALTWGMYEGLLAACDRAESEQGVRVLVLSGGREAFVAGTDIAQFQEFCGGQDGVDYERHMQRVLDRVEGLPVPVVAAVSGYCVGAGLAIAACCDLRVASTTARFGVPVARTLGNCLSMNTYSLLVHHLGPGRALDMLLRARLLDAEQALAAGFVGEVCAPEELDEVAAQVAARVCEHAPLTMWASKEAVRRLRVAALPDGDDLVRAVFGSEDFRGGVRSFVDKTEYRWQGR</sequence>
<evidence type="ECO:0000313" key="2">
    <source>
        <dbReference type="Proteomes" id="UP000598360"/>
    </source>
</evidence>
<comment type="caution">
    <text evidence="1">The sequence shown here is derived from an EMBL/GenBank/DDBJ whole genome shotgun (WGS) entry which is preliminary data.</text>
</comment>
<evidence type="ECO:0000313" key="1">
    <source>
        <dbReference type="EMBL" id="MBE9373562.1"/>
    </source>
</evidence>
<dbReference type="CDD" id="cd06558">
    <property type="entry name" value="crotonase-like"/>
    <property type="match status" value="1"/>
</dbReference>
<dbReference type="Pfam" id="PF00378">
    <property type="entry name" value="ECH_1"/>
    <property type="match status" value="1"/>
</dbReference>
<dbReference type="GO" id="GO:0003824">
    <property type="term" value="F:catalytic activity"/>
    <property type="evidence" value="ECO:0007669"/>
    <property type="project" value="UniProtKB-ARBA"/>
</dbReference>
<dbReference type="PANTHER" id="PTHR11941">
    <property type="entry name" value="ENOYL-COA HYDRATASE-RELATED"/>
    <property type="match status" value="1"/>
</dbReference>
<name>A0A929B5I2_9PSEU</name>
<accession>A0A929B5I2</accession>
<dbReference type="NCBIfam" id="NF004796">
    <property type="entry name" value="PRK06144.1"/>
    <property type="match status" value="1"/>
</dbReference>
<dbReference type="Gene3D" id="3.90.226.10">
    <property type="entry name" value="2-enoyl-CoA Hydratase, Chain A, domain 1"/>
    <property type="match status" value="1"/>
</dbReference>
<gene>
    <name evidence="1" type="ORF">IQ251_03770</name>
</gene>
<dbReference type="PANTHER" id="PTHR11941:SF54">
    <property type="entry name" value="ENOYL-COA HYDRATASE, MITOCHONDRIAL"/>
    <property type="match status" value="1"/>
</dbReference>
<dbReference type="InterPro" id="IPR001753">
    <property type="entry name" value="Enoyl-CoA_hydra/iso"/>
</dbReference>
<dbReference type="GO" id="GO:0006635">
    <property type="term" value="P:fatty acid beta-oxidation"/>
    <property type="evidence" value="ECO:0007669"/>
    <property type="project" value="TreeGrafter"/>
</dbReference>
<dbReference type="InterPro" id="IPR029045">
    <property type="entry name" value="ClpP/crotonase-like_dom_sf"/>
</dbReference>
<dbReference type="Proteomes" id="UP000598360">
    <property type="component" value="Unassembled WGS sequence"/>
</dbReference>
<dbReference type="AlphaFoldDB" id="A0A929B5I2"/>